<dbReference type="PANTHER" id="PTHR43092:SF6">
    <property type="entry name" value="BLR1280 PROTEIN"/>
    <property type="match status" value="1"/>
</dbReference>
<gene>
    <name evidence="3" type="ORF">GYM46_14995</name>
</gene>
<evidence type="ECO:0000313" key="3">
    <source>
        <dbReference type="EMBL" id="QIH74143.1"/>
    </source>
</evidence>
<proteinExistence type="predicted"/>
<accession>A0AB37E9R8</accession>
<keyword evidence="3" id="KW-0808">Transferase</keyword>
<dbReference type="InterPro" id="IPR000192">
    <property type="entry name" value="Aminotrans_V_dom"/>
</dbReference>
<evidence type="ECO:0000259" key="2">
    <source>
        <dbReference type="Pfam" id="PF00266"/>
    </source>
</evidence>
<dbReference type="EMBL" id="CP048751">
    <property type="protein sequence ID" value="QIH74143.1"/>
    <property type="molecule type" value="Genomic_DNA"/>
</dbReference>
<dbReference type="InterPro" id="IPR015422">
    <property type="entry name" value="PyrdxlP-dep_Trfase_small"/>
</dbReference>
<name>A0AB37E9R8_9CAUL</name>
<keyword evidence="3" id="KW-0032">Aminotransferase</keyword>
<dbReference type="AlphaFoldDB" id="A0AB37E9R8"/>
<evidence type="ECO:0000256" key="1">
    <source>
        <dbReference type="ARBA" id="ARBA00022898"/>
    </source>
</evidence>
<dbReference type="SUPFAM" id="SSF53383">
    <property type="entry name" value="PLP-dependent transferases"/>
    <property type="match status" value="1"/>
</dbReference>
<evidence type="ECO:0000313" key="4">
    <source>
        <dbReference type="Proteomes" id="UP000501325"/>
    </source>
</evidence>
<dbReference type="Gene3D" id="3.40.640.10">
    <property type="entry name" value="Type I PLP-dependent aspartate aminotransferase-like (Major domain)"/>
    <property type="match status" value="1"/>
</dbReference>
<dbReference type="Gene3D" id="3.90.1150.10">
    <property type="entry name" value="Aspartate Aminotransferase, domain 1"/>
    <property type="match status" value="1"/>
</dbReference>
<dbReference type="PANTHER" id="PTHR43092">
    <property type="entry name" value="L-CYSTEINE DESULFHYDRASE"/>
    <property type="match status" value="1"/>
</dbReference>
<dbReference type="InterPro" id="IPR006311">
    <property type="entry name" value="TAT_signal"/>
</dbReference>
<dbReference type="InterPro" id="IPR015421">
    <property type="entry name" value="PyrdxlP-dep_Trfase_major"/>
</dbReference>
<keyword evidence="1" id="KW-0663">Pyridoxal phosphate</keyword>
<dbReference type="GO" id="GO:0008483">
    <property type="term" value="F:transaminase activity"/>
    <property type="evidence" value="ECO:0007669"/>
    <property type="project" value="UniProtKB-KW"/>
</dbReference>
<protein>
    <submittedName>
        <fullName evidence="3">Aminotransferase class V-fold PLP-dependent enzyme</fullName>
    </submittedName>
</protein>
<reference evidence="3 4" key="1">
    <citation type="submission" date="2020-01" db="EMBL/GenBank/DDBJ databases">
        <authorList>
            <person name="Wang S."/>
        </authorList>
    </citation>
    <scope>NUCLEOTIDE SEQUENCE [LARGE SCALE GENOMIC DNA]</scope>
    <source>
        <strain evidence="3 4">D151-2-6</strain>
    </source>
</reference>
<sequence>MLELNRRALLAGGVVLPAGAALTPTPARAASDDDAFWRDIAAEYDVTRDVIQLENGNWGMMPRPVHAHYVEVLSRVNRETSYYARRGMGRDLMDVRSRLAETLGVPDDEIAFTRNATEALKALIGGYNRLTPGDAVLYADLDYDSMQHCMDRLALRERAEVVRIALPEPATRMRLIDAYAEAFDRHPHVRLVLLTHVSHRTGLVLPVREIAALARERGIDVIVDAAHSWRQLDFALPDLDCDFVGLNGHKWLAAPLGVGVLHIRKSALDRIDHDLATASDAPDVISERIHTGTLNAAAFLTVPSALAFETRIGLDRKSARLRALRDRWVEPARAIPGIEILTPDEPGLYGAITAFRITGQTSMRANEAIARQLLDRHRIFTVARGGVDRGGCVRVTPNLFNTMQEMDFLAGAIANVVRTLPDLPTPKASRDSRG</sequence>
<dbReference type="Pfam" id="PF00266">
    <property type="entry name" value="Aminotran_5"/>
    <property type="match status" value="1"/>
</dbReference>
<dbReference type="KEGG" id="bmed:GYM46_14995"/>
<dbReference type="Proteomes" id="UP000501325">
    <property type="component" value="Chromosome"/>
</dbReference>
<dbReference type="RefSeq" id="WP_050771638.1">
    <property type="nucleotide sequence ID" value="NZ_CP048751.1"/>
</dbReference>
<dbReference type="InterPro" id="IPR015424">
    <property type="entry name" value="PyrdxlP-dep_Trfase"/>
</dbReference>
<feature type="domain" description="Aminotransferase class V" evidence="2">
    <location>
        <begin position="69"/>
        <end position="362"/>
    </location>
</feature>
<dbReference type="PROSITE" id="PS51318">
    <property type="entry name" value="TAT"/>
    <property type="match status" value="1"/>
</dbReference>
<organism evidence="3 4">
    <name type="scientific">Brevundimonas mediterranea</name>
    <dbReference type="NCBI Taxonomy" id="74329"/>
    <lineage>
        <taxon>Bacteria</taxon>
        <taxon>Pseudomonadati</taxon>
        <taxon>Pseudomonadota</taxon>
        <taxon>Alphaproteobacteria</taxon>
        <taxon>Caulobacterales</taxon>
        <taxon>Caulobacteraceae</taxon>
        <taxon>Brevundimonas</taxon>
    </lineage>
</organism>